<evidence type="ECO:0000256" key="1">
    <source>
        <dbReference type="SAM" id="Phobius"/>
    </source>
</evidence>
<keyword evidence="1" id="KW-0812">Transmembrane</keyword>
<dbReference type="GeneID" id="98151976"/>
<reference evidence="2 3" key="1">
    <citation type="submission" date="2024-07" db="EMBL/GenBank/DDBJ databases">
        <title>Section-level genome sequencing and comparative genomics of Aspergillus sections Usti and Cavernicolus.</title>
        <authorList>
            <consortium name="Lawrence Berkeley National Laboratory"/>
            <person name="Nybo J.L."/>
            <person name="Vesth T.C."/>
            <person name="Theobald S."/>
            <person name="Frisvad J.C."/>
            <person name="Larsen T.O."/>
            <person name="Kjaerboelling I."/>
            <person name="Rothschild-Mancinelli K."/>
            <person name="Lyhne E.K."/>
            <person name="Kogle M.E."/>
            <person name="Barry K."/>
            <person name="Clum A."/>
            <person name="Na H."/>
            <person name="Ledsgaard L."/>
            <person name="Lin J."/>
            <person name="Lipzen A."/>
            <person name="Kuo A."/>
            <person name="Riley R."/>
            <person name="Mondo S."/>
            <person name="LaButti K."/>
            <person name="Haridas S."/>
            <person name="Pangalinan J."/>
            <person name="Salamov A.A."/>
            <person name="Simmons B.A."/>
            <person name="Magnuson J.K."/>
            <person name="Chen J."/>
            <person name="Drula E."/>
            <person name="Henrissat B."/>
            <person name="Wiebenga A."/>
            <person name="Lubbers R.J."/>
            <person name="Gomes A.C."/>
            <person name="Macurrencykelacurrency M.R."/>
            <person name="Stajich J."/>
            <person name="Grigoriev I.V."/>
            <person name="Mortensen U.H."/>
            <person name="De vries R.P."/>
            <person name="Baker S.E."/>
            <person name="Andersen M.R."/>
        </authorList>
    </citation>
    <scope>NUCLEOTIDE SEQUENCE [LARGE SCALE GENOMIC DNA]</scope>
    <source>
        <strain evidence="2 3">CBS 756.74</strain>
    </source>
</reference>
<comment type="caution">
    <text evidence="2">The sequence shown here is derived from an EMBL/GenBank/DDBJ whole genome shotgun (WGS) entry which is preliminary data.</text>
</comment>
<dbReference type="EMBL" id="JBFXLR010000049">
    <property type="protein sequence ID" value="KAL2842844.1"/>
    <property type="molecule type" value="Genomic_DNA"/>
</dbReference>
<sequence length="158" mass="18031">MRQLFCQTRCSGARNHEAHLSGLFLKQDTKWLSRPIHVRQPGTVDTSRWMIRIHSAGVILHVQRRRSLGRHRLHLSSPFLSTQGRIDSTLACQELSQILEFLSKSVVTHGVCYITEWVPRRLGRMETIKLNCLPLGLIALCAVPGEFHLYRLNKPSGV</sequence>
<keyword evidence="1" id="KW-1133">Transmembrane helix</keyword>
<dbReference type="RefSeq" id="XP_070895296.1">
    <property type="nucleotide sequence ID" value="XM_071036812.1"/>
</dbReference>
<organism evidence="2 3">
    <name type="scientific">Aspergillus pseudodeflectus</name>
    <dbReference type="NCBI Taxonomy" id="176178"/>
    <lineage>
        <taxon>Eukaryota</taxon>
        <taxon>Fungi</taxon>
        <taxon>Dikarya</taxon>
        <taxon>Ascomycota</taxon>
        <taxon>Pezizomycotina</taxon>
        <taxon>Eurotiomycetes</taxon>
        <taxon>Eurotiomycetidae</taxon>
        <taxon>Eurotiales</taxon>
        <taxon>Aspergillaceae</taxon>
        <taxon>Aspergillus</taxon>
        <taxon>Aspergillus subgen. Nidulantes</taxon>
    </lineage>
</organism>
<gene>
    <name evidence="2" type="ORF">BJX68DRAFT_158822</name>
</gene>
<evidence type="ECO:0000313" key="3">
    <source>
        <dbReference type="Proteomes" id="UP001610444"/>
    </source>
</evidence>
<evidence type="ECO:0000313" key="2">
    <source>
        <dbReference type="EMBL" id="KAL2842844.1"/>
    </source>
</evidence>
<keyword evidence="1" id="KW-0472">Membrane</keyword>
<keyword evidence="3" id="KW-1185">Reference proteome</keyword>
<name>A0ABR4JS53_9EURO</name>
<protein>
    <submittedName>
        <fullName evidence="2">Uncharacterized protein</fullName>
    </submittedName>
</protein>
<proteinExistence type="predicted"/>
<accession>A0ABR4JS53</accession>
<dbReference type="Proteomes" id="UP001610444">
    <property type="component" value="Unassembled WGS sequence"/>
</dbReference>
<feature type="transmembrane region" description="Helical" evidence="1">
    <location>
        <begin position="130"/>
        <end position="150"/>
    </location>
</feature>